<evidence type="ECO:0000313" key="3">
    <source>
        <dbReference type="EMBL" id="OQU83916.1"/>
    </source>
</evidence>
<dbReference type="InterPro" id="IPR055302">
    <property type="entry name" value="F-box_dom-containing"/>
</dbReference>
<name>A0A1Z5RKL1_SORBI</name>
<dbReference type="Gramene" id="OQU83916">
    <property type="protein sequence ID" value="OQU83916"/>
    <property type="gene ID" value="SORBI_3005G198600"/>
</dbReference>
<accession>A0A1Z5RKL1</accession>
<evidence type="ECO:0000259" key="2">
    <source>
        <dbReference type="PROSITE" id="PS50181"/>
    </source>
</evidence>
<feature type="region of interest" description="Disordered" evidence="1">
    <location>
        <begin position="201"/>
        <end position="224"/>
    </location>
</feature>
<evidence type="ECO:0000313" key="4">
    <source>
        <dbReference type="Proteomes" id="UP000000768"/>
    </source>
</evidence>
<dbReference type="InterPro" id="IPR053781">
    <property type="entry name" value="F-box_AtFBL13-like"/>
</dbReference>
<feature type="domain" description="F-box" evidence="2">
    <location>
        <begin position="6"/>
        <end position="42"/>
    </location>
</feature>
<organism evidence="3 4">
    <name type="scientific">Sorghum bicolor</name>
    <name type="common">Sorghum</name>
    <name type="synonym">Sorghum vulgare</name>
    <dbReference type="NCBI Taxonomy" id="4558"/>
    <lineage>
        <taxon>Eukaryota</taxon>
        <taxon>Viridiplantae</taxon>
        <taxon>Streptophyta</taxon>
        <taxon>Embryophyta</taxon>
        <taxon>Tracheophyta</taxon>
        <taxon>Spermatophyta</taxon>
        <taxon>Magnoliopsida</taxon>
        <taxon>Liliopsida</taxon>
        <taxon>Poales</taxon>
        <taxon>Poaceae</taxon>
        <taxon>PACMAD clade</taxon>
        <taxon>Panicoideae</taxon>
        <taxon>Andropogonodae</taxon>
        <taxon>Andropogoneae</taxon>
        <taxon>Sorghinae</taxon>
        <taxon>Sorghum</taxon>
    </lineage>
</organism>
<dbReference type="InterPro" id="IPR001810">
    <property type="entry name" value="F-box_dom"/>
</dbReference>
<protein>
    <recommendedName>
        <fullName evidence="2">F-box domain-containing protein</fullName>
    </recommendedName>
</protein>
<reference evidence="4" key="2">
    <citation type="journal article" date="2018" name="Plant J.">
        <title>The Sorghum bicolor reference genome: improved assembly, gene annotations, a transcriptome atlas, and signatures of genome organization.</title>
        <authorList>
            <person name="McCormick R.F."/>
            <person name="Truong S.K."/>
            <person name="Sreedasyam A."/>
            <person name="Jenkins J."/>
            <person name="Shu S."/>
            <person name="Sims D."/>
            <person name="Kennedy M."/>
            <person name="Amirebrahimi M."/>
            <person name="Weers B.D."/>
            <person name="McKinley B."/>
            <person name="Mattison A."/>
            <person name="Morishige D.T."/>
            <person name="Grimwood J."/>
            <person name="Schmutz J."/>
            <person name="Mullet J.E."/>
        </authorList>
    </citation>
    <scope>NUCLEOTIDE SEQUENCE [LARGE SCALE GENOMIC DNA]</scope>
    <source>
        <strain evidence="4">cv. BTx623</strain>
    </source>
</reference>
<gene>
    <name evidence="3" type="ORF">SORBI_3005G198600</name>
</gene>
<dbReference type="PROSITE" id="PS50181">
    <property type="entry name" value="FBOX"/>
    <property type="match status" value="1"/>
</dbReference>
<dbReference type="Pfam" id="PF00646">
    <property type="entry name" value="F-box"/>
    <property type="match status" value="1"/>
</dbReference>
<dbReference type="SUPFAM" id="SSF81383">
    <property type="entry name" value="F-box domain"/>
    <property type="match status" value="1"/>
</dbReference>
<proteinExistence type="predicted"/>
<evidence type="ECO:0000256" key="1">
    <source>
        <dbReference type="SAM" id="MobiDB-lite"/>
    </source>
</evidence>
<dbReference type="eggNOG" id="ENOG502R1VS">
    <property type="taxonomic scope" value="Eukaryota"/>
</dbReference>
<dbReference type="InParanoid" id="A0A1Z5RKL1"/>
<dbReference type="InterPro" id="IPR036047">
    <property type="entry name" value="F-box-like_dom_sf"/>
</dbReference>
<sequence length="610" mass="69260">MADGEPDRLSQLPDEVLQHILQLAPCREAESTAVLSRRWRGLWPPATSAVKFDIPSTDSDKFHRRRRDASLRGAKEALAAAQGPVKRLSVHVGERLRTSAGEGCRFVDIVVGDVLSYRASRGVQDVRVIGADVSSSEARGAGDSWCSLADHRVGEFEFSTGSVASAALRLRVLHITNCSDLTPPPRASTFPLSIFRASRTWSSPRRSSPSCSLNTSSSQVSTGVRSSPMTAAQWQANERQGYYNRHDGYYYNFCDCEDYSARQWELAQSFCCPGITTLVLLNCDSEGGSFIAVELDVPRVQHFRYRGRIDQFTLRSPLPDVRRVYLHIFDSYRAGGFHFFEMFWNFLKNFGNTKVMKLKVDYPIDYVAVPDRVRFRELLGETLFNVEHLEIDARHNHTSKDAAVAIGNFLQCCPVVLDLRLKLNTADRPWRSRNSRSTFVKSKAQLEFYKSVDHFRRRRDRPAIPMCGEDAKADVVSDIPGFSDTWFHFRCLRFHLRRLSLQFQMDKPDCVGVQLAKFFVEIGMALEEMYIDDGNMRLWEHINCRISGYAANPQPSSDHQVLARMSPELSMNQFSSSKISGWFHHRKLEVRRTQSGTVSRSFTIVPLVDA</sequence>
<dbReference type="AlphaFoldDB" id="A0A1Z5RKL1"/>
<dbReference type="CDD" id="cd22160">
    <property type="entry name" value="F-box_AtFBL13-like"/>
    <property type="match status" value="1"/>
</dbReference>
<dbReference type="Proteomes" id="UP000000768">
    <property type="component" value="Chromosome 5"/>
</dbReference>
<keyword evidence="4" id="KW-1185">Reference proteome</keyword>
<dbReference type="EMBL" id="CM000764">
    <property type="protein sequence ID" value="OQU83916.1"/>
    <property type="molecule type" value="Genomic_DNA"/>
</dbReference>
<dbReference type="PANTHER" id="PTHR32141:SF26">
    <property type="entry name" value="OS08G0328600 PROTEIN"/>
    <property type="match status" value="1"/>
</dbReference>
<reference evidence="3 4" key="1">
    <citation type="journal article" date="2009" name="Nature">
        <title>The Sorghum bicolor genome and the diversification of grasses.</title>
        <authorList>
            <person name="Paterson A.H."/>
            <person name="Bowers J.E."/>
            <person name="Bruggmann R."/>
            <person name="Dubchak I."/>
            <person name="Grimwood J."/>
            <person name="Gundlach H."/>
            <person name="Haberer G."/>
            <person name="Hellsten U."/>
            <person name="Mitros T."/>
            <person name="Poliakov A."/>
            <person name="Schmutz J."/>
            <person name="Spannagl M."/>
            <person name="Tang H."/>
            <person name="Wang X."/>
            <person name="Wicker T."/>
            <person name="Bharti A.K."/>
            <person name="Chapman J."/>
            <person name="Feltus F.A."/>
            <person name="Gowik U."/>
            <person name="Grigoriev I.V."/>
            <person name="Lyons E."/>
            <person name="Maher C.A."/>
            <person name="Martis M."/>
            <person name="Narechania A."/>
            <person name="Otillar R.P."/>
            <person name="Penning B.W."/>
            <person name="Salamov A.A."/>
            <person name="Wang Y."/>
            <person name="Zhang L."/>
            <person name="Carpita N.C."/>
            <person name="Freeling M."/>
            <person name="Gingle A.R."/>
            <person name="Hash C.T."/>
            <person name="Keller B."/>
            <person name="Klein P."/>
            <person name="Kresovich S."/>
            <person name="McCann M.C."/>
            <person name="Ming R."/>
            <person name="Peterson D.G."/>
            <person name="Mehboob-ur-Rahman"/>
            <person name="Ware D."/>
            <person name="Westhoff P."/>
            <person name="Mayer K.F."/>
            <person name="Messing J."/>
            <person name="Rokhsar D.S."/>
        </authorList>
    </citation>
    <scope>NUCLEOTIDE SEQUENCE [LARGE SCALE GENOMIC DNA]</scope>
    <source>
        <strain evidence="4">cv. BTx623</strain>
    </source>
</reference>
<dbReference type="PANTHER" id="PTHR32141">
    <property type="match status" value="1"/>
</dbReference>